<feature type="region of interest" description="Disordered" evidence="1">
    <location>
        <begin position="49"/>
        <end position="71"/>
    </location>
</feature>
<evidence type="ECO:0000256" key="2">
    <source>
        <dbReference type="SAM" id="Phobius"/>
    </source>
</evidence>
<evidence type="ECO:0000313" key="4">
    <source>
        <dbReference type="Proteomes" id="UP000176504"/>
    </source>
</evidence>
<feature type="transmembrane region" description="Helical" evidence="2">
    <location>
        <begin position="20"/>
        <end position="41"/>
    </location>
</feature>
<feature type="compositionally biased region" description="Polar residues" evidence="1">
    <location>
        <begin position="49"/>
        <end position="59"/>
    </location>
</feature>
<accession>A0A1F4VF21</accession>
<feature type="compositionally biased region" description="Low complexity" evidence="1">
    <location>
        <begin position="60"/>
        <end position="71"/>
    </location>
</feature>
<dbReference type="Proteomes" id="UP000176504">
    <property type="component" value="Unassembled WGS sequence"/>
</dbReference>
<proteinExistence type="predicted"/>
<protein>
    <submittedName>
        <fullName evidence="3">Uncharacterized protein</fullName>
    </submittedName>
</protein>
<keyword evidence="2" id="KW-0812">Transmembrane</keyword>
<name>A0A1F4VF21_UNCKA</name>
<dbReference type="EMBL" id="MEVI01000001">
    <property type="protein sequence ID" value="OGC55861.1"/>
    <property type="molecule type" value="Genomic_DNA"/>
</dbReference>
<reference evidence="3 4" key="1">
    <citation type="journal article" date="2016" name="Nat. Commun.">
        <title>Thousands of microbial genomes shed light on interconnected biogeochemical processes in an aquifer system.</title>
        <authorList>
            <person name="Anantharaman K."/>
            <person name="Brown C.T."/>
            <person name="Hug L.A."/>
            <person name="Sharon I."/>
            <person name="Castelle C.J."/>
            <person name="Probst A.J."/>
            <person name="Thomas B.C."/>
            <person name="Singh A."/>
            <person name="Wilkins M.J."/>
            <person name="Karaoz U."/>
            <person name="Brodie E.L."/>
            <person name="Williams K.H."/>
            <person name="Hubbard S.S."/>
            <person name="Banfield J.F."/>
        </authorList>
    </citation>
    <scope>NUCLEOTIDE SEQUENCE [LARGE SCALE GENOMIC DNA]</scope>
</reference>
<keyword evidence="2" id="KW-1133">Transmembrane helix</keyword>
<gene>
    <name evidence="3" type="ORF">A3A78_02375</name>
</gene>
<evidence type="ECO:0000313" key="3">
    <source>
        <dbReference type="EMBL" id="OGC55861.1"/>
    </source>
</evidence>
<dbReference type="AlphaFoldDB" id="A0A1F4VF21"/>
<organism evidence="3 4">
    <name type="scientific">candidate division WWE3 bacterium RIFCSPLOWO2_01_FULL_41_18</name>
    <dbReference type="NCBI Taxonomy" id="1802625"/>
    <lineage>
        <taxon>Bacteria</taxon>
        <taxon>Katanobacteria</taxon>
    </lineage>
</organism>
<evidence type="ECO:0000256" key="1">
    <source>
        <dbReference type="SAM" id="MobiDB-lite"/>
    </source>
</evidence>
<comment type="caution">
    <text evidence="3">The sequence shown here is derived from an EMBL/GenBank/DDBJ whole genome shotgun (WGS) entry which is preliminary data.</text>
</comment>
<keyword evidence="2" id="KW-0472">Membrane</keyword>
<sequence>MKLLIEKMSFNKLKNRGNTLIFVTIIVVLMLVIGFLLVYLASMKNSLTKTPTTNQPIQETKTQNDNTMQQNDNKETTIDMTLNPNSEWVDVGYCGVKFKKHPKFKNTLRDQPIVEDGKCIFGYNYNEVLGLTGPVVMDITIFTGYTGTDTLKFYLNKIPNKDLTGIQWDEDERDFIAGDNSGLVLNFEDTDTGDSIGGYKVYLIVKGSNLVAIKDLTENSVLRMFLTSVK</sequence>